<feature type="region of interest" description="Disordered" evidence="10">
    <location>
        <begin position="992"/>
        <end position="1059"/>
    </location>
</feature>
<dbReference type="GeneID" id="14926423"/>
<comment type="subcellular location">
    <subcellularLocation>
        <location evidence="1">Membrane</location>
        <topology evidence="1">Multi-pass membrane protein</topology>
    </subcellularLocation>
</comment>
<dbReference type="PANTHER" id="PTHR46065:SF3">
    <property type="entry name" value="FI20425P1"/>
    <property type="match status" value="1"/>
</dbReference>
<feature type="compositionally biased region" description="Pro residues" evidence="10">
    <location>
        <begin position="1006"/>
        <end position="1017"/>
    </location>
</feature>
<feature type="transmembrane region" description="Helical" evidence="11">
    <location>
        <begin position="856"/>
        <end position="877"/>
    </location>
</feature>
<feature type="transmembrane region" description="Helical" evidence="11">
    <location>
        <begin position="319"/>
        <end position="345"/>
    </location>
</feature>
<feature type="transmembrane region" description="Helical" evidence="11">
    <location>
        <begin position="757"/>
        <end position="778"/>
    </location>
</feature>
<feature type="transmembrane region" description="Helical" evidence="11">
    <location>
        <begin position="225"/>
        <end position="244"/>
    </location>
</feature>
<feature type="region of interest" description="Disordered" evidence="10">
    <location>
        <begin position="554"/>
        <end position="573"/>
    </location>
</feature>
<feature type="transmembrane region" description="Helical" evidence="11">
    <location>
        <begin position="289"/>
        <end position="307"/>
    </location>
</feature>
<feature type="transmembrane region" description="Helical" evidence="11">
    <location>
        <begin position="790"/>
        <end position="809"/>
    </location>
</feature>
<dbReference type="VEuPathDB" id="AmoebaDB:ACA1_291910"/>
<keyword evidence="8 11" id="KW-1133">Transmembrane helix</keyword>
<dbReference type="Proteomes" id="UP000011083">
    <property type="component" value="Unassembled WGS sequence"/>
</dbReference>
<dbReference type="OrthoDB" id="264354at2759"/>
<feature type="transmembrane region" description="Helical" evidence="11">
    <location>
        <begin position="100"/>
        <end position="121"/>
    </location>
</feature>
<evidence type="ECO:0000313" key="13">
    <source>
        <dbReference type="EMBL" id="ELR25372.1"/>
    </source>
</evidence>
<evidence type="ECO:0000256" key="5">
    <source>
        <dbReference type="ARBA" id="ARBA00022771"/>
    </source>
</evidence>
<feature type="transmembrane region" description="Helical" evidence="11">
    <location>
        <begin position="949"/>
        <end position="970"/>
    </location>
</feature>
<accession>L8HJI4</accession>
<dbReference type="Gene3D" id="3.30.40.10">
    <property type="entry name" value="Zinc/RING finger domain, C3HC4 (zinc finger)"/>
    <property type="match status" value="1"/>
</dbReference>
<evidence type="ECO:0000256" key="6">
    <source>
        <dbReference type="ARBA" id="ARBA00022786"/>
    </source>
</evidence>
<dbReference type="SUPFAM" id="SSF57850">
    <property type="entry name" value="RING/U-box"/>
    <property type="match status" value="1"/>
</dbReference>
<evidence type="ECO:0000256" key="11">
    <source>
        <dbReference type="SAM" id="Phobius"/>
    </source>
</evidence>
<feature type="region of interest" description="Disordered" evidence="10">
    <location>
        <begin position="641"/>
        <end position="694"/>
    </location>
</feature>
<evidence type="ECO:0000259" key="12">
    <source>
        <dbReference type="PROSITE" id="PS51292"/>
    </source>
</evidence>
<evidence type="ECO:0000256" key="2">
    <source>
        <dbReference type="ARBA" id="ARBA00022679"/>
    </source>
</evidence>
<evidence type="ECO:0000256" key="8">
    <source>
        <dbReference type="ARBA" id="ARBA00022989"/>
    </source>
</evidence>
<protein>
    <submittedName>
        <fullName evidence="13">Zinc finger, C3HC4 type (RING finger) domain containing protein</fullName>
    </submittedName>
</protein>
<keyword evidence="5" id="KW-0863">Zinc-finger</keyword>
<keyword evidence="4" id="KW-0479">Metal-binding</keyword>
<dbReference type="GO" id="GO:0008270">
    <property type="term" value="F:zinc ion binding"/>
    <property type="evidence" value="ECO:0007669"/>
    <property type="project" value="UniProtKB-KW"/>
</dbReference>
<feature type="compositionally biased region" description="Basic and acidic residues" evidence="10">
    <location>
        <begin position="557"/>
        <end position="573"/>
    </location>
</feature>
<dbReference type="SMART" id="SM00744">
    <property type="entry name" value="RINGv"/>
    <property type="match status" value="1"/>
</dbReference>
<dbReference type="STRING" id="1257118.L8HJI4"/>
<dbReference type="CDD" id="cd16495">
    <property type="entry name" value="RING_CH-C4HC3_MARCH"/>
    <property type="match status" value="1"/>
</dbReference>
<dbReference type="RefSeq" id="XP_004368127.1">
    <property type="nucleotide sequence ID" value="XM_004368070.1"/>
</dbReference>
<feature type="transmembrane region" description="Helical" evidence="11">
    <location>
        <begin position="448"/>
        <end position="468"/>
    </location>
</feature>
<keyword evidence="2" id="KW-0808">Transferase</keyword>
<organism evidence="13 14">
    <name type="scientific">Acanthamoeba castellanii (strain ATCC 30010 / Neff)</name>
    <dbReference type="NCBI Taxonomy" id="1257118"/>
    <lineage>
        <taxon>Eukaryota</taxon>
        <taxon>Amoebozoa</taxon>
        <taxon>Discosea</taxon>
        <taxon>Longamoebia</taxon>
        <taxon>Centramoebida</taxon>
        <taxon>Acanthamoebidae</taxon>
        <taxon>Acanthamoeba</taxon>
    </lineage>
</organism>
<feature type="compositionally biased region" description="Basic and acidic residues" evidence="10">
    <location>
        <begin position="1020"/>
        <end position="1034"/>
    </location>
</feature>
<feature type="region of interest" description="Disordered" evidence="10">
    <location>
        <begin position="525"/>
        <end position="547"/>
    </location>
</feature>
<feature type="compositionally biased region" description="Basic and acidic residues" evidence="10">
    <location>
        <begin position="641"/>
        <end position="650"/>
    </location>
</feature>
<name>L8HJI4_ACACF</name>
<feature type="region of interest" description="Disordered" evidence="10">
    <location>
        <begin position="587"/>
        <end position="618"/>
    </location>
</feature>
<dbReference type="InterPro" id="IPR011016">
    <property type="entry name" value="Znf_RING-CH"/>
</dbReference>
<evidence type="ECO:0000256" key="4">
    <source>
        <dbReference type="ARBA" id="ARBA00022723"/>
    </source>
</evidence>
<evidence type="ECO:0000256" key="7">
    <source>
        <dbReference type="ARBA" id="ARBA00022833"/>
    </source>
</evidence>
<feature type="domain" description="RING-CH-type" evidence="12">
    <location>
        <begin position="4"/>
        <end position="80"/>
    </location>
</feature>
<evidence type="ECO:0000256" key="9">
    <source>
        <dbReference type="ARBA" id="ARBA00023136"/>
    </source>
</evidence>
<dbReference type="PANTHER" id="PTHR46065">
    <property type="entry name" value="E3 UBIQUITIN-PROTEIN LIGASE MARCH 2/3 FAMILY MEMBER"/>
    <property type="match status" value="1"/>
</dbReference>
<feature type="compositionally biased region" description="Low complexity" evidence="10">
    <location>
        <begin position="661"/>
        <end position="694"/>
    </location>
</feature>
<evidence type="ECO:0000256" key="3">
    <source>
        <dbReference type="ARBA" id="ARBA00022692"/>
    </source>
</evidence>
<keyword evidence="6" id="KW-0833">Ubl conjugation pathway</keyword>
<dbReference type="InterPro" id="IPR013083">
    <property type="entry name" value="Znf_RING/FYVE/PHD"/>
</dbReference>
<dbReference type="Pfam" id="PF12906">
    <property type="entry name" value="RINGv"/>
    <property type="match status" value="1"/>
</dbReference>
<dbReference type="EMBL" id="KB007805">
    <property type="protein sequence ID" value="ELR25372.1"/>
    <property type="molecule type" value="Genomic_DNA"/>
</dbReference>
<evidence type="ECO:0000313" key="14">
    <source>
        <dbReference type="Proteomes" id="UP000011083"/>
    </source>
</evidence>
<dbReference type="KEGG" id="acan:ACA1_291910"/>
<gene>
    <name evidence="13" type="ORF">ACA1_291910</name>
</gene>
<keyword evidence="9 11" id="KW-0472">Membrane</keyword>
<dbReference type="PROSITE" id="PS51292">
    <property type="entry name" value="ZF_RING_CH"/>
    <property type="match status" value="1"/>
</dbReference>
<dbReference type="AlphaFoldDB" id="L8HJI4"/>
<keyword evidence="3 11" id="KW-0812">Transmembrane</keyword>
<proteinExistence type="predicted"/>
<reference evidence="13 14" key="1">
    <citation type="journal article" date="2013" name="Genome Biol.">
        <title>Genome of Acanthamoeba castellanii highlights extensive lateral gene transfer and early evolution of tyrosine kinase signaling.</title>
        <authorList>
            <person name="Clarke M."/>
            <person name="Lohan A.J."/>
            <person name="Liu B."/>
            <person name="Lagkouvardos I."/>
            <person name="Roy S."/>
            <person name="Zafar N."/>
            <person name="Bertelli C."/>
            <person name="Schilde C."/>
            <person name="Kianianmomeni A."/>
            <person name="Burglin T.R."/>
            <person name="Frech C."/>
            <person name="Turcotte B."/>
            <person name="Kopec K.O."/>
            <person name="Synnott J.M."/>
            <person name="Choo C."/>
            <person name="Paponov I."/>
            <person name="Finkler A."/>
            <person name="Soon Heng Tan C."/>
            <person name="Hutchins A.P."/>
            <person name="Weinmeier T."/>
            <person name="Rattei T."/>
            <person name="Chu J.S."/>
            <person name="Gimenez G."/>
            <person name="Irimia M."/>
            <person name="Rigden D.J."/>
            <person name="Fitzpatrick D.A."/>
            <person name="Lorenzo-Morales J."/>
            <person name="Bateman A."/>
            <person name="Chiu C.H."/>
            <person name="Tang P."/>
            <person name="Hegemann P."/>
            <person name="Fromm H."/>
            <person name="Raoult D."/>
            <person name="Greub G."/>
            <person name="Miranda-Saavedra D."/>
            <person name="Chen N."/>
            <person name="Nash P."/>
            <person name="Ginger M.L."/>
            <person name="Horn M."/>
            <person name="Schaap P."/>
            <person name="Caler L."/>
            <person name="Loftus B."/>
        </authorList>
    </citation>
    <scope>NUCLEOTIDE SEQUENCE [LARGE SCALE GENOMIC DNA]</scope>
    <source>
        <strain evidence="13 14">Neff</strain>
    </source>
</reference>
<feature type="transmembrane region" description="Helical" evidence="11">
    <location>
        <begin position="127"/>
        <end position="150"/>
    </location>
</feature>
<feature type="transmembrane region" description="Helical" evidence="11">
    <location>
        <begin position="157"/>
        <end position="184"/>
    </location>
</feature>
<dbReference type="GO" id="GO:0016740">
    <property type="term" value="F:transferase activity"/>
    <property type="evidence" value="ECO:0007669"/>
    <property type="project" value="UniProtKB-KW"/>
</dbReference>
<feature type="compositionally biased region" description="Acidic residues" evidence="10">
    <location>
        <begin position="594"/>
        <end position="603"/>
    </location>
</feature>
<keyword evidence="14" id="KW-1185">Reference proteome</keyword>
<feature type="transmembrane region" description="Helical" evidence="11">
    <location>
        <begin position="265"/>
        <end position="283"/>
    </location>
</feature>
<keyword evidence="7" id="KW-0862">Zinc</keyword>
<evidence type="ECO:0000256" key="1">
    <source>
        <dbReference type="ARBA" id="ARBA00004141"/>
    </source>
</evidence>
<dbReference type="GO" id="GO:0016020">
    <property type="term" value="C:membrane"/>
    <property type="evidence" value="ECO:0007669"/>
    <property type="project" value="UniProtKB-SubCell"/>
</dbReference>
<sequence>MEDEDGEVERCCRICRGPEEEEVGGEEAGEALGKLIRPCACKGSLLYVHEKCQEMWIKTYIRRSDKKPACEVCGQQFRISFTQPHKGLAGFLFSSQSPPLVHAIYLSLLYIGLYCLFLFAAEHHTKLAAFCVMVAVGVGASAAIFYLIAFREVDRQVLVYYIVPTFVFAIVIFSQFMGYASLYYKWLSYPGLSLEEDLEYKAFLQQMTWKSSMGVLLEGISSTSIVLNIGLLLCVSSVRLYNFLRHLRRHGGSLANVWMTAPDSTRATIIGSVQLCIFCWFYVCGPTGKCAVFLVYVAFVAAVNWLLRSRFSRNVDTGLCRLALVMGYGFVGTVLAGIGITHYLALLADADVEASSAANSAAPMDQLAGETQVALPEEAEIADELAATRQQNGDDVVDELAHATSEHGPGFPFSFHPTLMSRKMAGNFVRFLYDKSARDDHYEYWNQVYYVSFFLFQTLGIFGVAIWVHVRAVWDHFKDWQNVRRQQQLMLLRDELLFKLNGMEQQHRTLVDSVRNNLPARHADPLAAAQPAPAPASTDGGDEPTYGDVHAHLRRRQQLDREPRLAPTDHVDLVTREAETALRRVQSNLGHLEDSEEEEELYGADEVKEEQPGELGNEEEIEEIAGGEADVDVDMFTREAAEKGKEKVDTDAEADDEVGQATAAAATSAPSPHATAQGAPLDAPEATAAAAAAAADEDEIGNRLQAGAREFVSGVRSIDELVTQYLRERRTESQAGLFAQYLRTHLSPFTAPEKVRMVYATLAYLVLFNSVYFSLVVIDQDEVRKVWLRYVMDCVGMISILFFIHFNYLTGAPNHNFNNLNILHNLNVDNNVQNRPNANNDDDGENRNGNNAGRNYGLLLIGHAVLYFVLLFVWIVLRPATFFDPSLRLSHDAAAAAGADVINSTNGTTADAASDEYASEIPADLVDALLMERSGAVAVDPYTLHSLKVVSLLLFVSVVEYGLIGLGLTARRLVRIYRIWLNTGTGHFVVHDVAEPPTAPDDAGAPAPPQPQQPLPPQQRRGEEDEREREADRGDEVEEEEQEESQRLRRRRTAAAGAE</sequence>
<evidence type="ECO:0000256" key="10">
    <source>
        <dbReference type="SAM" id="MobiDB-lite"/>
    </source>
</evidence>